<proteinExistence type="predicted"/>
<dbReference type="AlphaFoldDB" id="A0A915EFA9"/>
<reference evidence="3" key="1">
    <citation type="submission" date="2022-11" db="UniProtKB">
        <authorList>
            <consortium name="WormBaseParasite"/>
        </authorList>
    </citation>
    <scope>IDENTIFICATION</scope>
</reference>
<dbReference type="Proteomes" id="UP000887574">
    <property type="component" value="Unplaced"/>
</dbReference>
<name>A0A915EFA9_9BILA</name>
<dbReference type="Pfam" id="PF11095">
    <property type="entry name" value="Gemin7"/>
    <property type="match status" value="1"/>
</dbReference>
<dbReference type="GO" id="GO:0034719">
    <property type="term" value="C:SMN-Sm protein complex"/>
    <property type="evidence" value="ECO:0007669"/>
    <property type="project" value="InterPro"/>
</dbReference>
<evidence type="ECO:0000256" key="1">
    <source>
        <dbReference type="SAM" id="Phobius"/>
    </source>
</evidence>
<keyword evidence="1" id="KW-0812">Transmembrane</keyword>
<keyword evidence="1" id="KW-0472">Membrane</keyword>
<dbReference type="PANTHER" id="PTHR14679">
    <property type="entry name" value="GEM-ASSOCIATED PROTEIN 7"/>
    <property type="match status" value="1"/>
</dbReference>
<dbReference type="PANTHER" id="PTHR14679:SF1">
    <property type="entry name" value="GEM-ASSOCIATED PROTEIN 7"/>
    <property type="match status" value="1"/>
</dbReference>
<sequence>MTTTFPPSEVSVRRSLVAFQFIGGTCILVIMILLVISLSLGYSICTNQRDQYDRRQLIKYISLMAVNDPLTKQQAEDNENDEQKSNAELRERYIRFVSKMSEQQVDIRLFENMSLSGKFIAMQKNQEHYLVDSLKTPTGTLDHSALRMRDTVSISMSFKDNLEKKK</sequence>
<protein>
    <submittedName>
        <fullName evidence="3">Uncharacterized protein</fullName>
    </submittedName>
</protein>
<keyword evidence="1" id="KW-1133">Transmembrane helix</keyword>
<keyword evidence="2" id="KW-1185">Reference proteome</keyword>
<dbReference type="Gene3D" id="2.30.30.100">
    <property type="match status" value="1"/>
</dbReference>
<dbReference type="WBParaSite" id="jg5745.2">
    <property type="protein sequence ID" value="jg5745.2"/>
    <property type="gene ID" value="jg5745"/>
</dbReference>
<feature type="transmembrane region" description="Helical" evidence="1">
    <location>
        <begin position="20"/>
        <end position="45"/>
    </location>
</feature>
<accession>A0A915EFA9</accession>
<dbReference type="InterPro" id="IPR020338">
    <property type="entry name" value="SMN_gemin7"/>
</dbReference>
<evidence type="ECO:0000313" key="2">
    <source>
        <dbReference type="Proteomes" id="UP000887574"/>
    </source>
</evidence>
<evidence type="ECO:0000313" key="3">
    <source>
        <dbReference type="WBParaSite" id="jg5745.2"/>
    </source>
</evidence>
<dbReference type="GO" id="GO:0000387">
    <property type="term" value="P:spliceosomal snRNP assembly"/>
    <property type="evidence" value="ECO:0007669"/>
    <property type="project" value="TreeGrafter"/>
</dbReference>
<organism evidence="2 3">
    <name type="scientific">Ditylenchus dipsaci</name>
    <dbReference type="NCBI Taxonomy" id="166011"/>
    <lineage>
        <taxon>Eukaryota</taxon>
        <taxon>Metazoa</taxon>
        <taxon>Ecdysozoa</taxon>
        <taxon>Nematoda</taxon>
        <taxon>Chromadorea</taxon>
        <taxon>Rhabditida</taxon>
        <taxon>Tylenchina</taxon>
        <taxon>Tylenchomorpha</taxon>
        <taxon>Sphaerularioidea</taxon>
        <taxon>Anguinidae</taxon>
        <taxon>Anguininae</taxon>
        <taxon>Ditylenchus</taxon>
    </lineage>
</organism>